<evidence type="ECO:0000256" key="2">
    <source>
        <dbReference type="ARBA" id="ARBA00022448"/>
    </source>
</evidence>
<dbReference type="CDD" id="cd03235">
    <property type="entry name" value="ABC_Metallic_Cations"/>
    <property type="match status" value="1"/>
</dbReference>
<dbReference type="SMART" id="SM00382">
    <property type="entry name" value="AAA"/>
    <property type="match status" value="1"/>
</dbReference>
<gene>
    <name evidence="11" type="primary">malK</name>
    <name evidence="11" type="ORF">FMLIDMBJ_00038</name>
</gene>
<protein>
    <recommendedName>
        <fullName evidence="8">Cobalamin import ATP-binding protein BtuD</fullName>
        <ecNumber evidence="7">7.6.2.8</ecNumber>
    </recommendedName>
    <alternativeName>
        <fullName evidence="9">Vitamin B12-transporting ATPase</fullName>
    </alternativeName>
</protein>
<evidence type="ECO:0000313" key="11">
    <source>
        <dbReference type="EMBL" id="QNO55890.1"/>
    </source>
</evidence>
<evidence type="ECO:0000256" key="3">
    <source>
        <dbReference type="ARBA" id="ARBA00022741"/>
    </source>
</evidence>
<evidence type="ECO:0000256" key="9">
    <source>
        <dbReference type="ARBA" id="ARBA00077139"/>
    </source>
</evidence>
<feature type="domain" description="ABC transporter" evidence="10">
    <location>
        <begin position="8"/>
        <end position="239"/>
    </location>
</feature>
<keyword evidence="3" id="KW-0547">Nucleotide-binding</keyword>
<evidence type="ECO:0000256" key="1">
    <source>
        <dbReference type="ARBA" id="ARBA00005417"/>
    </source>
</evidence>
<dbReference type="Pfam" id="PF00005">
    <property type="entry name" value="ABC_tran"/>
    <property type="match status" value="1"/>
</dbReference>
<accession>A0A7G9Z6K6</accession>
<dbReference type="EC" id="7.6.2.8" evidence="7"/>
<dbReference type="InterPro" id="IPR027417">
    <property type="entry name" value="P-loop_NTPase"/>
</dbReference>
<dbReference type="InterPro" id="IPR017871">
    <property type="entry name" value="ABC_transporter-like_CS"/>
</dbReference>
<dbReference type="GO" id="GO:0005524">
    <property type="term" value="F:ATP binding"/>
    <property type="evidence" value="ECO:0007669"/>
    <property type="project" value="UniProtKB-KW"/>
</dbReference>
<dbReference type="PROSITE" id="PS00211">
    <property type="entry name" value="ABC_TRANSPORTER_1"/>
    <property type="match status" value="1"/>
</dbReference>
<dbReference type="AlphaFoldDB" id="A0A7G9Z6K6"/>
<comment type="catalytic activity">
    <reaction evidence="5">
        <text>an R-cob(III)alamin(out) + ATP + H2O = an R-cob(III)alamin(in) + ADP + phosphate + H(+)</text>
        <dbReference type="Rhea" id="RHEA:17873"/>
        <dbReference type="ChEBI" id="CHEBI:15377"/>
        <dbReference type="ChEBI" id="CHEBI:15378"/>
        <dbReference type="ChEBI" id="CHEBI:30616"/>
        <dbReference type="ChEBI" id="CHEBI:43474"/>
        <dbReference type="ChEBI" id="CHEBI:140785"/>
        <dbReference type="ChEBI" id="CHEBI:456216"/>
        <dbReference type="EC" id="7.6.2.8"/>
    </reaction>
</comment>
<dbReference type="GO" id="GO:0016887">
    <property type="term" value="F:ATP hydrolysis activity"/>
    <property type="evidence" value="ECO:0007669"/>
    <property type="project" value="InterPro"/>
</dbReference>
<keyword evidence="4 11" id="KW-0067">ATP-binding</keyword>
<evidence type="ECO:0000256" key="8">
    <source>
        <dbReference type="ARBA" id="ARBA00073649"/>
    </source>
</evidence>
<dbReference type="SUPFAM" id="SSF52540">
    <property type="entry name" value="P-loop containing nucleoside triphosphate hydrolases"/>
    <property type="match status" value="1"/>
</dbReference>
<evidence type="ECO:0000256" key="5">
    <source>
        <dbReference type="ARBA" id="ARBA00050590"/>
    </source>
</evidence>
<name>A0A7G9Z6K6_9EURY</name>
<comment type="similarity">
    <text evidence="1">Belongs to the ABC transporter superfamily.</text>
</comment>
<sequence>MIQRREIVKLEDVWLYFDNMPVLEGINLSIKDLDFLGIIGPNGGGKTCLLKVILGLLKPSRGEITVFGHTPERGRKFVGYVPQYSLFDRDFPINALDVVLMGRVGQMKRFRRYSEEDKKLAYDALETVEMLDYRDSQIGQLSGGQQQRVFIARALVTEPKMLLLDEPMASVDSPMQTELYELFEKLRQQMAIVLVSHDISAVSIYVDKIACLNRRLFYHNSKELTAEDLEVTYHCPVEMIAHGVPHRVLKEHR</sequence>
<evidence type="ECO:0000259" key="10">
    <source>
        <dbReference type="PROSITE" id="PS50893"/>
    </source>
</evidence>
<dbReference type="PANTHER" id="PTHR42734">
    <property type="entry name" value="METAL TRANSPORT SYSTEM ATP-BINDING PROTEIN TM_0124-RELATED"/>
    <property type="match status" value="1"/>
</dbReference>
<comment type="function">
    <text evidence="6">Required for corrinoid utilization. Probably part of the ABC transporter complex BtuCDF involved in cobalamin (vitamin B12) import. Probably responsible for energy coupling to the transport system.</text>
</comment>
<dbReference type="InterPro" id="IPR003593">
    <property type="entry name" value="AAA+_ATPase"/>
</dbReference>
<dbReference type="GO" id="GO:0015420">
    <property type="term" value="F:ABC-type vitamin B12 transporter activity"/>
    <property type="evidence" value="ECO:0007669"/>
    <property type="project" value="UniProtKB-EC"/>
</dbReference>
<reference evidence="11" key="1">
    <citation type="submission" date="2020-06" db="EMBL/GenBank/DDBJ databases">
        <title>Unique genomic features of the anaerobic methanotrophic archaea.</title>
        <authorList>
            <person name="Chadwick G.L."/>
            <person name="Skennerton C.T."/>
            <person name="Laso-Perez R."/>
            <person name="Leu A.O."/>
            <person name="Speth D.R."/>
            <person name="Yu H."/>
            <person name="Morgan-Lang C."/>
            <person name="Hatzenpichler R."/>
            <person name="Goudeau D."/>
            <person name="Malmstrom R."/>
            <person name="Brazelton W.J."/>
            <person name="Woyke T."/>
            <person name="Hallam S.J."/>
            <person name="Tyson G.W."/>
            <person name="Wegener G."/>
            <person name="Boetius A."/>
            <person name="Orphan V."/>
        </authorList>
    </citation>
    <scope>NUCLEOTIDE SEQUENCE</scope>
</reference>
<dbReference type="EMBL" id="MT631632">
    <property type="protein sequence ID" value="QNO55890.1"/>
    <property type="molecule type" value="Genomic_DNA"/>
</dbReference>
<dbReference type="PANTHER" id="PTHR42734:SF17">
    <property type="entry name" value="METAL TRANSPORT SYSTEM ATP-BINDING PROTEIN TM_0124-RELATED"/>
    <property type="match status" value="1"/>
</dbReference>
<dbReference type="InterPro" id="IPR050153">
    <property type="entry name" value="Metal_Ion_Import_ABC"/>
</dbReference>
<dbReference type="Gene3D" id="3.40.50.300">
    <property type="entry name" value="P-loop containing nucleotide triphosphate hydrolases"/>
    <property type="match status" value="1"/>
</dbReference>
<keyword evidence="2" id="KW-0813">Transport</keyword>
<dbReference type="InterPro" id="IPR003439">
    <property type="entry name" value="ABC_transporter-like_ATP-bd"/>
</dbReference>
<organism evidence="11">
    <name type="scientific">Candidatus Methanophaga sp. ANME-1 ERB7</name>
    <dbReference type="NCBI Taxonomy" id="2759913"/>
    <lineage>
        <taxon>Archaea</taxon>
        <taxon>Methanobacteriati</taxon>
        <taxon>Methanobacteriota</taxon>
        <taxon>Stenosarchaea group</taxon>
        <taxon>Methanomicrobia</taxon>
        <taxon>Candidatus Methanophagales</taxon>
        <taxon>Candidatus Methanophagaceae</taxon>
        <taxon>Candidatus Methanophaga</taxon>
    </lineage>
</organism>
<proteinExistence type="inferred from homology"/>
<dbReference type="PROSITE" id="PS50893">
    <property type="entry name" value="ABC_TRANSPORTER_2"/>
    <property type="match status" value="1"/>
</dbReference>
<evidence type="ECO:0000256" key="7">
    <source>
        <dbReference type="ARBA" id="ARBA00066387"/>
    </source>
</evidence>
<dbReference type="FunFam" id="3.40.50.300:FF:000134">
    <property type="entry name" value="Iron-enterobactin ABC transporter ATP-binding protein"/>
    <property type="match status" value="1"/>
</dbReference>
<evidence type="ECO:0000256" key="4">
    <source>
        <dbReference type="ARBA" id="ARBA00022840"/>
    </source>
</evidence>
<evidence type="ECO:0000256" key="6">
    <source>
        <dbReference type="ARBA" id="ARBA00058960"/>
    </source>
</evidence>